<dbReference type="InterPro" id="IPR038417">
    <property type="entry name" value="Alpga-gal_N_sf"/>
</dbReference>
<reference evidence="10 11" key="1">
    <citation type="submission" date="2020-07" db="EMBL/GenBank/DDBJ databases">
        <title>Stappia sp., F7233, whole genome shotgun sequencing project.</title>
        <authorList>
            <person name="Jiang S."/>
            <person name="Liu Z.W."/>
            <person name="Du Z.J."/>
        </authorList>
    </citation>
    <scope>NUCLEOTIDE SEQUENCE [LARGE SCALE GENOMIC DNA]</scope>
    <source>
        <strain evidence="10 11">F7233</strain>
    </source>
</reference>
<evidence type="ECO:0000313" key="10">
    <source>
        <dbReference type="EMBL" id="MBA5776028.1"/>
    </source>
</evidence>
<dbReference type="InterPro" id="IPR031705">
    <property type="entry name" value="Glyco_hydro_36_C"/>
</dbReference>
<feature type="binding site" evidence="7">
    <location>
        <begin position="451"/>
        <end position="455"/>
    </location>
    <ligand>
        <name>substrate</name>
    </ligand>
</feature>
<dbReference type="GO" id="GO:0016052">
    <property type="term" value="P:carbohydrate catabolic process"/>
    <property type="evidence" value="ECO:0007669"/>
    <property type="project" value="InterPro"/>
</dbReference>
<evidence type="ECO:0000313" key="11">
    <source>
        <dbReference type="Proteomes" id="UP000541109"/>
    </source>
</evidence>
<sequence length="718" mass="78341">MASGESIRTARLDAGGTTLAVASIGGRLPMLLHFGPTLPLEEDLAALAEALLPPLTHAGMDKPVAPSIFPEAGMGFSGQPALKAHRSDGSGFETQFHLNRFETDGGSLRIEACDPVVGLSLSLAFALDDETSVLTASSTIANTGETPLSVDWLAAPALRPGPMDDRLVTWTGRWCAEFQRRISPWPHGKHLLENRTGRTSHEAFPGILSLAKDCGLDRGHALGLHLGWSGNWRLMAEETADGHRQIQAGILYLPGECVLRPGTSLSTPPVYAVSTGKGENGLASAFQRFARQNLLRHPSPDQARPVHFNSWEAVYFRHDINELKALADRAATLGAERFVLDDGWFPGRDHDSAGLGDWIVDPRKYPDGLSPLIDHVKSLGMSFGLWVEPEMVNADSDLYRSHPDWALRVEGHERLEARQQLVLDVALPDVGEYLFSRLDALLSVNDINYLKWDMNRVLTAPARDGHAVAAAQVEALYALLDRLREAHPGVEIESCASGGGRIDFGILRHAQRFWLSDNNDTHDRWPMLREALTFFPMEVFGFHVGPSPSHTTGRRLDMRFRAYSAAVGGHMGLELDLRELSDAESATLAAAIAFHKRWRALLHAGVTRRIAAADEGLCGQMTVAADGSRFLAAVVQDATIARKTTAPIRLSGLDRSGFYRLRLAEGAPVPDHSRRPYETPLAKGEGLVLSGAALMDAGFRLPLGWPDELWIIAGERLP</sequence>
<evidence type="ECO:0000256" key="5">
    <source>
        <dbReference type="PIRNR" id="PIRNR005536"/>
    </source>
</evidence>
<dbReference type="FunFam" id="3.20.20.70:FF:000118">
    <property type="entry name" value="Alpha-galactosidase"/>
    <property type="match status" value="1"/>
</dbReference>
<dbReference type="InterPro" id="IPR031704">
    <property type="entry name" value="Glyco_hydro_36_N"/>
</dbReference>
<dbReference type="RefSeq" id="WP_182162039.1">
    <property type="nucleotide sequence ID" value="NZ_JACFXV010000034.1"/>
</dbReference>
<feature type="binding site" evidence="7">
    <location>
        <position position="517"/>
    </location>
    <ligand>
        <name>substrate</name>
    </ligand>
</feature>
<dbReference type="GO" id="GO:0004557">
    <property type="term" value="F:alpha-galactosidase activity"/>
    <property type="evidence" value="ECO:0007669"/>
    <property type="project" value="UniProtKB-UniRule"/>
</dbReference>
<dbReference type="AlphaFoldDB" id="A0A839AAG4"/>
<evidence type="ECO:0000256" key="1">
    <source>
        <dbReference type="ARBA" id="ARBA00001255"/>
    </source>
</evidence>
<dbReference type="CDD" id="cd14791">
    <property type="entry name" value="GH36"/>
    <property type="match status" value="1"/>
</dbReference>
<feature type="binding site" evidence="7">
    <location>
        <position position="174"/>
    </location>
    <ligand>
        <name>substrate</name>
    </ligand>
</feature>
<dbReference type="Proteomes" id="UP000541109">
    <property type="component" value="Unassembled WGS sequence"/>
</dbReference>
<dbReference type="Pfam" id="PF02065">
    <property type="entry name" value="Melibiase"/>
    <property type="match status" value="1"/>
</dbReference>
<dbReference type="EC" id="3.2.1.22" evidence="2 5"/>
<keyword evidence="11" id="KW-1185">Reference proteome</keyword>
<dbReference type="InterPro" id="IPR002252">
    <property type="entry name" value="Glyco_hydro_36"/>
</dbReference>
<dbReference type="PIRSF" id="PIRSF005536">
    <property type="entry name" value="Agal"/>
    <property type="match status" value="1"/>
</dbReference>
<feature type="binding site" evidence="7">
    <location>
        <position position="418"/>
    </location>
    <ligand>
        <name>substrate</name>
    </ligand>
</feature>
<dbReference type="Pfam" id="PF16875">
    <property type="entry name" value="Glyco_hydro_36N"/>
    <property type="match status" value="1"/>
</dbReference>
<evidence type="ECO:0000259" key="9">
    <source>
        <dbReference type="Pfam" id="PF16875"/>
    </source>
</evidence>
<gene>
    <name evidence="10" type="ORF">H2509_02690</name>
</gene>
<evidence type="ECO:0000256" key="4">
    <source>
        <dbReference type="ARBA" id="ARBA00023295"/>
    </source>
</evidence>
<organism evidence="10 11">
    <name type="scientific">Stappia albiluteola</name>
    <dbReference type="NCBI Taxonomy" id="2758565"/>
    <lineage>
        <taxon>Bacteria</taxon>
        <taxon>Pseudomonadati</taxon>
        <taxon>Pseudomonadota</taxon>
        <taxon>Alphaproteobacteria</taxon>
        <taxon>Hyphomicrobiales</taxon>
        <taxon>Stappiaceae</taxon>
        <taxon>Stappia</taxon>
    </lineage>
</organism>
<dbReference type="InterPro" id="IPR050985">
    <property type="entry name" value="Alpha-glycosidase_related"/>
</dbReference>
<dbReference type="Pfam" id="PF16874">
    <property type="entry name" value="Glyco_hydro_36C"/>
    <property type="match status" value="1"/>
</dbReference>
<dbReference type="InterPro" id="IPR013785">
    <property type="entry name" value="Aldolase_TIM"/>
</dbReference>
<dbReference type="PRINTS" id="PR00743">
    <property type="entry name" value="GLHYDRLASE36"/>
</dbReference>
<comment type="similarity">
    <text evidence="5">Belongs to the glycosyl hydrolase.</text>
</comment>
<feature type="binding site" evidence="7">
    <location>
        <position position="495"/>
    </location>
    <ligand>
        <name>substrate</name>
    </ligand>
</feature>
<evidence type="ECO:0000256" key="7">
    <source>
        <dbReference type="PIRSR" id="PIRSR005536-2"/>
    </source>
</evidence>
<evidence type="ECO:0000256" key="2">
    <source>
        <dbReference type="ARBA" id="ARBA00012755"/>
    </source>
</evidence>
<comment type="caution">
    <text evidence="10">The sequence shown here is derived from an EMBL/GenBank/DDBJ whole genome shotgun (WGS) entry which is preliminary data.</text>
</comment>
<evidence type="ECO:0000256" key="3">
    <source>
        <dbReference type="ARBA" id="ARBA00022801"/>
    </source>
</evidence>
<dbReference type="Gene3D" id="3.20.20.70">
    <property type="entry name" value="Aldolase class I"/>
    <property type="match status" value="1"/>
</dbReference>
<dbReference type="EMBL" id="JACFXV010000034">
    <property type="protein sequence ID" value="MBA5776028.1"/>
    <property type="molecule type" value="Genomic_DNA"/>
</dbReference>
<dbReference type="InterPro" id="IPR017853">
    <property type="entry name" value="GH"/>
</dbReference>
<dbReference type="InterPro" id="IPR013780">
    <property type="entry name" value="Glyco_hydro_b"/>
</dbReference>
<evidence type="ECO:0000256" key="6">
    <source>
        <dbReference type="PIRSR" id="PIRSR005536-1"/>
    </source>
</evidence>
<feature type="binding site" evidence="7">
    <location>
        <begin position="341"/>
        <end position="342"/>
    </location>
    <ligand>
        <name>substrate</name>
    </ligand>
</feature>
<feature type="domain" description="Glycosyl hydrolase family 36 C-terminal" evidence="8">
    <location>
        <begin position="621"/>
        <end position="703"/>
    </location>
</feature>
<keyword evidence="4 5" id="KW-0326">Glycosidase</keyword>
<dbReference type="Gene3D" id="2.60.40.1180">
    <property type="entry name" value="Golgi alpha-mannosidase II"/>
    <property type="match status" value="1"/>
</dbReference>
<proteinExistence type="inferred from homology"/>
<feature type="active site" description="Nucleophile" evidence="6">
    <location>
        <position position="453"/>
    </location>
</feature>
<dbReference type="PANTHER" id="PTHR43053">
    <property type="entry name" value="GLYCOSIDASE FAMILY 31"/>
    <property type="match status" value="1"/>
</dbReference>
<protein>
    <recommendedName>
        <fullName evidence="2 5">Alpha-galactosidase</fullName>
        <ecNumber evidence="2 5">3.2.1.22</ecNumber>
    </recommendedName>
</protein>
<comment type="catalytic activity">
    <reaction evidence="1 5">
        <text>Hydrolysis of terminal, non-reducing alpha-D-galactose residues in alpha-D-galactosides, including galactose oligosaccharides, galactomannans and galactolipids.</text>
        <dbReference type="EC" id="3.2.1.22"/>
    </reaction>
</comment>
<evidence type="ECO:0000259" key="8">
    <source>
        <dbReference type="Pfam" id="PF16874"/>
    </source>
</evidence>
<dbReference type="SUPFAM" id="SSF51445">
    <property type="entry name" value="(Trans)glycosidases"/>
    <property type="match status" value="1"/>
</dbReference>
<accession>A0A839AAG4</accession>
<feature type="active site" description="Proton donor" evidence="6">
    <location>
        <position position="517"/>
    </location>
</feature>
<name>A0A839AAG4_9HYPH</name>
<keyword evidence="3 5" id="KW-0378">Hydrolase</keyword>
<dbReference type="Gene3D" id="2.70.98.60">
    <property type="entry name" value="alpha-galactosidase from lactobacil brevis"/>
    <property type="match status" value="1"/>
</dbReference>
<feature type="domain" description="Glycosyl hydrolase family 36 N-terminal" evidence="9">
    <location>
        <begin position="28"/>
        <end position="250"/>
    </location>
</feature>
<dbReference type="PANTHER" id="PTHR43053:SF3">
    <property type="entry name" value="ALPHA-GALACTOSIDASE C-RELATED"/>
    <property type="match status" value="1"/>
</dbReference>